<evidence type="ECO:0000256" key="3">
    <source>
        <dbReference type="ARBA" id="ARBA00022692"/>
    </source>
</evidence>
<feature type="transmembrane region" description="Helical" evidence="7">
    <location>
        <begin position="16"/>
        <end position="36"/>
    </location>
</feature>
<dbReference type="STRING" id="1755647.AS156_37495"/>
<organism evidence="9 10">
    <name type="scientific">Bradyrhizobium macuxiense</name>
    <dbReference type="NCBI Taxonomy" id="1755647"/>
    <lineage>
        <taxon>Bacteria</taxon>
        <taxon>Pseudomonadati</taxon>
        <taxon>Pseudomonadota</taxon>
        <taxon>Alphaproteobacteria</taxon>
        <taxon>Hyphomicrobiales</taxon>
        <taxon>Nitrobacteraceae</taxon>
        <taxon>Bradyrhizobium</taxon>
    </lineage>
</organism>
<sequence>MLTNIVVSVVRTCTRFALPVVIISVLLSIGAGFYTARNFSINTDINKLISPDLDWRKRDNQFEEAFDRERLILAVVEGATPELTSSAAKALTAKLQADKKNFEAITALGSGEFFERNGLLFLPTEEVGKVTGQLESAAPLIEIMAGDPSIRGLTGALETGLAGVKRGQVKLDNAAPPFNLISETVETILAKGSATFSWRELTSDKPLTDSDKRAFIEIKPIIDYSALEPGKAATDAIRQAAADLKFATEYHARVRLTGPVPIANEEYATVQDGAITNGIGTVVIVLIILWLALHSGKIIFAVFVNLFIGLALTTAVGLMMVGSLNLLSIAFAVLFVGLGVDFGIQFSVRYRSERFKNDNLTLALENAARRSAVPLSLAAMATAAGFLCFLPTDYKGISELGKIAGAGMLVAFITSITVLPALLDLLNPPGEREPVGYAFLAPLDHFLEKHRVPIIVGTLLVTVAGLPLLHYMKFDFNPINLRNKQAESIATFLDLRKDPNTGANAINVMTHSEADAKKIEAKLEKLPEVSRVMSLDSFVPEDQPAKLKLIAQAAKTLGPALNPDSVDPAPSDQENVESLKSSVDSLRKTAGDGKGPGAVAARRLADALQKLADSNQTTRDKAQDVFVAPMKIVFDQLRNTLQAQTVTLQNLPPELVESWKTKDGLMRVEVEPKGDPNDNDNLRRFADAVLAAEPTAIGGPVSILKSGDVIVNAFIHAGILALVTISLLLWLTLRRVVDVLMTLVPLLVAGIVTLEICVLIGLPLNFANIVALPLLLGVGVAFKIYYVTAWRQGRTNLLQSSLTRAIFFSALTTATAFGSLWLSSHPGTASMGKLLALSLVTTLAAVLLFQPALMGKPRETLKDEDIANDVT</sequence>
<name>A0A560MFC4_9BRAD</name>
<dbReference type="NCBIfam" id="TIGR03480">
    <property type="entry name" value="HpnN"/>
    <property type="match status" value="1"/>
</dbReference>
<dbReference type="InterPro" id="IPR000731">
    <property type="entry name" value="SSD"/>
</dbReference>
<feature type="transmembrane region" description="Helical" evidence="7">
    <location>
        <begin position="709"/>
        <end position="733"/>
    </location>
</feature>
<comment type="caution">
    <text evidence="9">The sequence shown here is derived from an EMBL/GenBank/DDBJ whole genome shotgun (WGS) entry which is preliminary data.</text>
</comment>
<evidence type="ECO:0000313" key="10">
    <source>
        <dbReference type="Proteomes" id="UP000321304"/>
    </source>
</evidence>
<keyword evidence="3 7" id="KW-0812">Transmembrane</keyword>
<dbReference type="GO" id="GO:0005886">
    <property type="term" value="C:plasma membrane"/>
    <property type="evidence" value="ECO:0007669"/>
    <property type="project" value="UniProtKB-SubCell"/>
</dbReference>
<dbReference type="SUPFAM" id="SSF82866">
    <property type="entry name" value="Multidrug efflux transporter AcrB transmembrane domain"/>
    <property type="match status" value="2"/>
</dbReference>
<evidence type="ECO:0000259" key="8">
    <source>
        <dbReference type="PROSITE" id="PS50156"/>
    </source>
</evidence>
<dbReference type="Pfam" id="PF03176">
    <property type="entry name" value="MMPL"/>
    <property type="match status" value="2"/>
</dbReference>
<feature type="compositionally biased region" description="Polar residues" evidence="6">
    <location>
        <begin position="572"/>
        <end position="584"/>
    </location>
</feature>
<dbReference type="RefSeq" id="WP_146984958.1">
    <property type="nucleotide sequence ID" value="NZ_VITY01000002.1"/>
</dbReference>
<keyword evidence="5 7" id="KW-0472">Membrane</keyword>
<proteinExistence type="predicted"/>
<feature type="transmembrane region" description="Helical" evidence="7">
    <location>
        <begin position="326"/>
        <end position="348"/>
    </location>
</feature>
<evidence type="ECO:0000256" key="4">
    <source>
        <dbReference type="ARBA" id="ARBA00022989"/>
    </source>
</evidence>
<dbReference type="PROSITE" id="PS50156">
    <property type="entry name" value="SSD"/>
    <property type="match status" value="1"/>
</dbReference>
<protein>
    <recommendedName>
        <fullName evidence="8">SSD domain-containing protein</fullName>
    </recommendedName>
</protein>
<dbReference type="InterPro" id="IPR004869">
    <property type="entry name" value="MMPL_dom"/>
</dbReference>
<keyword evidence="2" id="KW-1003">Cell membrane</keyword>
<gene>
    <name evidence="9" type="ORF">FBZ93_102265</name>
</gene>
<dbReference type="AlphaFoldDB" id="A0A560MFC4"/>
<feature type="transmembrane region" description="Helical" evidence="7">
    <location>
        <begin position="802"/>
        <end position="822"/>
    </location>
</feature>
<dbReference type="InterPro" id="IPR017841">
    <property type="entry name" value="Hopanoid_biosynth_HpnN"/>
</dbReference>
<feature type="transmembrane region" description="Helical" evidence="7">
    <location>
        <begin position="298"/>
        <end position="319"/>
    </location>
</feature>
<evidence type="ECO:0000256" key="1">
    <source>
        <dbReference type="ARBA" id="ARBA00004651"/>
    </source>
</evidence>
<dbReference type="EMBL" id="VITY01000002">
    <property type="protein sequence ID" value="TWC05951.1"/>
    <property type="molecule type" value="Genomic_DNA"/>
</dbReference>
<evidence type="ECO:0000256" key="2">
    <source>
        <dbReference type="ARBA" id="ARBA00022475"/>
    </source>
</evidence>
<feature type="transmembrane region" description="Helical" evidence="7">
    <location>
        <begin position="769"/>
        <end position="790"/>
    </location>
</feature>
<dbReference type="OrthoDB" id="7518665at2"/>
<dbReference type="PANTHER" id="PTHR33406:SF13">
    <property type="entry name" value="MEMBRANE PROTEIN YDFJ"/>
    <property type="match status" value="1"/>
</dbReference>
<feature type="region of interest" description="Disordered" evidence="6">
    <location>
        <begin position="560"/>
        <end position="597"/>
    </location>
</feature>
<evidence type="ECO:0000313" key="9">
    <source>
        <dbReference type="EMBL" id="TWC05951.1"/>
    </source>
</evidence>
<feature type="domain" description="SSD" evidence="8">
    <location>
        <begin position="299"/>
        <end position="425"/>
    </location>
</feature>
<feature type="transmembrane region" description="Helical" evidence="7">
    <location>
        <begin position="274"/>
        <end position="292"/>
    </location>
</feature>
<evidence type="ECO:0000256" key="6">
    <source>
        <dbReference type="SAM" id="MobiDB-lite"/>
    </source>
</evidence>
<feature type="transmembrane region" description="Helical" evidence="7">
    <location>
        <begin position="834"/>
        <end position="853"/>
    </location>
</feature>
<evidence type="ECO:0000256" key="7">
    <source>
        <dbReference type="SAM" id="Phobius"/>
    </source>
</evidence>
<feature type="transmembrane region" description="Helical" evidence="7">
    <location>
        <begin position="452"/>
        <end position="472"/>
    </location>
</feature>
<dbReference type="PANTHER" id="PTHR33406">
    <property type="entry name" value="MEMBRANE PROTEIN MJ1562-RELATED"/>
    <property type="match status" value="1"/>
</dbReference>
<comment type="subcellular location">
    <subcellularLocation>
        <location evidence="1">Cell membrane</location>
        <topology evidence="1">Multi-pass membrane protein</topology>
    </subcellularLocation>
</comment>
<keyword evidence="4 7" id="KW-1133">Transmembrane helix</keyword>
<dbReference type="InterPro" id="IPR050545">
    <property type="entry name" value="Mycobact_MmpL"/>
</dbReference>
<feature type="transmembrane region" description="Helical" evidence="7">
    <location>
        <begin position="403"/>
        <end position="423"/>
    </location>
</feature>
<reference evidence="9 10" key="1">
    <citation type="submission" date="2019-06" db="EMBL/GenBank/DDBJ databases">
        <title>Genomic Encyclopedia of Type Strains, Phase IV (KMG-V): Genome sequencing to study the core and pangenomes of soil and plant-associated prokaryotes.</title>
        <authorList>
            <person name="Whitman W."/>
        </authorList>
    </citation>
    <scope>NUCLEOTIDE SEQUENCE [LARGE SCALE GENOMIC DNA]</scope>
    <source>
        <strain evidence="9 10">BR 10355</strain>
    </source>
</reference>
<dbReference type="Proteomes" id="UP000321304">
    <property type="component" value="Unassembled WGS sequence"/>
</dbReference>
<accession>A0A560MFC4</accession>
<dbReference type="Gene3D" id="1.20.1640.10">
    <property type="entry name" value="Multidrug efflux transporter AcrB transmembrane domain"/>
    <property type="match status" value="2"/>
</dbReference>
<evidence type="ECO:0000256" key="5">
    <source>
        <dbReference type="ARBA" id="ARBA00023136"/>
    </source>
</evidence>
<keyword evidence="10" id="KW-1185">Reference proteome</keyword>
<feature type="transmembrane region" description="Helical" evidence="7">
    <location>
        <begin position="372"/>
        <end position="391"/>
    </location>
</feature>
<feature type="transmembrane region" description="Helical" evidence="7">
    <location>
        <begin position="739"/>
        <end position="762"/>
    </location>
</feature>